<evidence type="ECO:0000256" key="6">
    <source>
        <dbReference type="ARBA" id="ARBA00022771"/>
    </source>
</evidence>
<dbReference type="PANTHER" id="PTHR21646">
    <property type="entry name" value="UBIQUITIN CARBOXYL-TERMINAL HYDROLASE"/>
    <property type="match status" value="1"/>
</dbReference>
<evidence type="ECO:0000256" key="1">
    <source>
        <dbReference type="ARBA" id="ARBA00000707"/>
    </source>
</evidence>
<dbReference type="GO" id="GO:0004843">
    <property type="term" value="F:cysteine-type deubiquitinase activity"/>
    <property type="evidence" value="ECO:0007669"/>
    <property type="project" value="UniProtKB-EC"/>
</dbReference>
<dbReference type="InterPro" id="IPR018200">
    <property type="entry name" value="USP_CS"/>
</dbReference>
<dbReference type="EMBL" id="CAJJDN010000036">
    <property type="protein sequence ID" value="CAD8077505.1"/>
    <property type="molecule type" value="Genomic_DNA"/>
</dbReference>
<dbReference type="PANTHER" id="PTHR21646:SF24">
    <property type="entry name" value="UBIQUITIN CARBOXYL-TERMINAL HYDROLASE"/>
    <property type="match status" value="1"/>
</dbReference>
<proteinExistence type="inferred from homology"/>
<dbReference type="EC" id="3.4.19.12" evidence="3"/>
<dbReference type="PROSITE" id="PS51283">
    <property type="entry name" value="DUSP"/>
    <property type="match status" value="1"/>
</dbReference>
<evidence type="ECO:0000256" key="7">
    <source>
        <dbReference type="ARBA" id="ARBA00022786"/>
    </source>
</evidence>
<keyword evidence="6 11" id="KW-0863">Zinc-finger</keyword>
<evidence type="ECO:0000259" key="12">
    <source>
        <dbReference type="PROSITE" id="PS50235"/>
    </source>
</evidence>
<evidence type="ECO:0000256" key="2">
    <source>
        <dbReference type="ARBA" id="ARBA00009085"/>
    </source>
</evidence>
<evidence type="ECO:0000256" key="10">
    <source>
        <dbReference type="ARBA" id="ARBA00022833"/>
    </source>
</evidence>
<dbReference type="GO" id="GO:0006508">
    <property type="term" value="P:proteolysis"/>
    <property type="evidence" value="ECO:0007669"/>
    <property type="project" value="UniProtKB-KW"/>
</dbReference>
<dbReference type="GO" id="GO:0016579">
    <property type="term" value="P:protein deubiquitination"/>
    <property type="evidence" value="ECO:0007669"/>
    <property type="project" value="InterPro"/>
</dbReference>
<keyword evidence="16" id="KW-1185">Reference proteome</keyword>
<dbReference type="PROSITE" id="PS01360">
    <property type="entry name" value="ZF_MYND_1"/>
    <property type="match status" value="1"/>
</dbReference>
<evidence type="ECO:0000259" key="13">
    <source>
        <dbReference type="PROSITE" id="PS50865"/>
    </source>
</evidence>
<protein>
    <recommendedName>
        <fullName evidence="3">ubiquitinyl hydrolase 1</fullName>
        <ecNumber evidence="3">3.4.19.12</ecNumber>
    </recommendedName>
</protein>
<keyword evidence="10" id="KW-0862">Zinc</keyword>
<dbReference type="PROSITE" id="PS50865">
    <property type="entry name" value="ZF_MYND_2"/>
    <property type="match status" value="1"/>
</dbReference>
<dbReference type="PROSITE" id="PS50235">
    <property type="entry name" value="USP_3"/>
    <property type="match status" value="1"/>
</dbReference>
<evidence type="ECO:0000256" key="11">
    <source>
        <dbReference type="PROSITE-ProRule" id="PRU00134"/>
    </source>
</evidence>
<dbReference type="InterPro" id="IPR001394">
    <property type="entry name" value="Peptidase_C19_UCH"/>
</dbReference>
<comment type="catalytic activity">
    <reaction evidence="1">
        <text>Thiol-dependent hydrolysis of ester, thioester, amide, peptide and isopeptide bonds formed by the C-terminal Gly of ubiquitin (a 76-residue protein attached to proteins as an intracellular targeting signal).</text>
        <dbReference type="EC" id="3.4.19.12"/>
    </reaction>
</comment>
<feature type="domain" description="USP" evidence="12">
    <location>
        <begin position="369"/>
        <end position="980"/>
    </location>
</feature>
<feature type="domain" description="DUSP" evidence="14">
    <location>
        <begin position="21"/>
        <end position="148"/>
    </location>
</feature>
<keyword evidence="7" id="KW-0833">Ubl conjugation pathway</keyword>
<organism evidence="15 16">
    <name type="scientific">Paramecium sonneborni</name>
    <dbReference type="NCBI Taxonomy" id="65129"/>
    <lineage>
        <taxon>Eukaryota</taxon>
        <taxon>Sar</taxon>
        <taxon>Alveolata</taxon>
        <taxon>Ciliophora</taxon>
        <taxon>Intramacronucleata</taxon>
        <taxon>Oligohymenophorea</taxon>
        <taxon>Peniculida</taxon>
        <taxon>Parameciidae</taxon>
        <taxon>Paramecium</taxon>
    </lineage>
</organism>
<dbReference type="Pfam" id="PF00443">
    <property type="entry name" value="UCH"/>
    <property type="match status" value="1"/>
</dbReference>
<evidence type="ECO:0000313" key="16">
    <source>
        <dbReference type="Proteomes" id="UP000692954"/>
    </source>
</evidence>
<comment type="similarity">
    <text evidence="2">Belongs to the peptidase C19 family.</text>
</comment>
<dbReference type="InterPro" id="IPR002893">
    <property type="entry name" value="Znf_MYND"/>
</dbReference>
<dbReference type="SMART" id="SM00695">
    <property type="entry name" value="DUSP"/>
    <property type="match status" value="1"/>
</dbReference>
<name>A0A8S1MK75_9CILI</name>
<dbReference type="InterPro" id="IPR006615">
    <property type="entry name" value="Pept_C19_DUSP"/>
</dbReference>
<accession>A0A8S1MK75</accession>
<evidence type="ECO:0000313" key="15">
    <source>
        <dbReference type="EMBL" id="CAD8077505.1"/>
    </source>
</evidence>
<evidence type="ECO:0000256" key="5">
    <source>
        <dbReference type="ARBA" id="ARBA00022723"/>
    </source>
</evidence>
<dbReference type="InterPro" id="IPR028889">
    <property type="entry name" value="USP"/>
</dbReference>
<keyword evidence="5" id="KW-0479">Metal-binding</keyword>
<dbReference type="Pfam" id="PF06337">
    <property type="entry name" value="DUSP"/>
    <property type="match status" value="1"/>
</dbReference>
<dbReference type="OrthoDB" id="292964at2759"/>
<dbReference type="GO" id="GO:0008270">
    <property type="term" value="F:zinc ion binding"/>
    <property type="evidence" value="ECO:0007669"/>
    <property type="project" value="UniProtKB-KW"/>
</dbReference>
<evidence type="ECO:0000256" key="9">
    <source>
        <dbReference type="ARBA" id="ARBA00022807"/>
    </source>
</evidence>
<evidence type="ECO:0000256" key="4">
    <source>
        <dbReference type="ARBA" id="ARBA00022670"/>
    </source>
</evidence>
<comment type="caution">
    <text evidence="15">The sequence shown here is derived from an EMBL/GenBank/DDBJ whole genome shotgun (WGS) entry which is preliminary data.</text>
</comment>
<evidence type="ECO:0000256" key="8">
    <source>
        <dbReference type="ARBA" id="ARBA00022801"/>
    </source>
</evidence>
<reference evidence="15" key="1">
    <citation type="submission" date="2021-01" db="EMBL/GenBank/DDBJ databases">
        <authorList>
            <consortium name="Genoscope - CEA"/>
            <person name="William W."/>
        </authorList>
    </citation>
    <scope>NUCLEOTIDE SEQUENCE</scope>
</reference>
<dbReference type="Proteomes" id="UP000692954">
    <property type="component" value="Unassembled WGS sequence"/>
</dbReference>
<sequence>MYQSIGDDKQDDIKVSQQVADKLKRHVMDYKKLIDSFPERFKQDQNDQFYILSMKWLNQWKEYVSYEEILANKHPGKNFGKLNMEHINIDLEDRVEKCFKYSPLKDHPWNTFMKENLQENIDYIIIDKEIWKFFTTYYHGTPIVRMSNGLGKDKQVAINLLKFKSTLLYPNVIKQIALDRFQKQTFDQEYLQVDRNMKLKDYYSLLSRTVHTFSGNFAKDNNIRIWRYKSDQKDIFKALFADIQKQVGELENFDEMSFDFIGDFIHYSIYDTIEDVGILDHHLIIIEFKDDQKPWCIRNKAVQVEGKCENCQIVKILNHPCLCRKVAYCSQECRTKDYNYHSMRCDKFGSDDDTVKGLSQQPNSIGGLAGLSNLGNTCFMNSGTQCISNTFPLTEYFLRNQYFDEINMDNPIGTKGYLVKRVGSLLKKLWYGEKAVVTPTNYKKAIGQFQPMFKGYHQHDSSELITFVLDGIHEDLNRVKKKPYVETKDSDGRTDFVVAKESWLNHLARNQSIVVDLMYGQYKSTLKCPKCERLSITFDPYLMVQLGIPSQKKRTISFKFYDTFFTSTSKIIPFDKNKSQSLKDYFQFLGEELKVQPSNFIAYITNQYSPLELLRESRSIVEIRKIAKRSQLCFRNLLDEEAQIVNKFPIQFTNKYLDSLKKSYFSNGFFIFDGSMTRKQLHIKIFQFLKVFFADYDNLNYEKDVMNKYYSLYNKSNSNYWNPCSFCSNKNCNDCEVQFDDEKLDEIKNKLHTSDFQNTFEIIILWKQSPFKTVKLADVFDHYISTINKIEIEQPQQQKFPFQNHGHSNQHSGSVSLADCLQFSQQPEQLNAENTWYCKECQEHVQAYKSMQIYKAPQILIFTLKRFKASNRMFKQKLETFVDFPINGLDMTDYLINSKTPQDYENETEDENGENNKQKAIYDLYAVSNHFGGLGGGHYTACAKNKFTKKWYNFDDSHVGEISESQVVTKSAYVLCYQLRTDESINLQGQQTQILEQK</sequence>
<evidence type="ECO:0000259" key="14">
    <source>
        <dbReference type="PROSITE" id="PS51283"/>
    </source>
</evidence>
<keyword evidence="4" id="KW-0645">Protease</keyword>
<dbReference type="InterPro" id="IPR050185">
    <property type="entry name" value="Ub_carboxyl-term_hydrolase"/>
</dbReference>
<dbReference type="PROSITE" id="PS00973">
    <property type="entry name" value="USP_2"/>
    <property type="match status" value="1"/>
</dbReference>
<gene>
    <name evidence="15" type="ORF">PSON_ATCC_30995.1.T0360163</name>
</gene>
<evidence type="ECO:0000256" key="3">
    <source>
        <dbReference type="ARBA" id="ARBA00012759"/>
    </source>
</evidence>
<dbReference type="AlphaFoldDB" id="A0A8S1MK75"/>
<feature type="domain" description="MYND-type" evidence="13">
    <location>
        <begin position="308"/>
        <end position="345"/>
    </location>
</feature>
<keyword evidence="9" id="KW-0788">Thiol protease</keyword>
<keyword evidence="8" id="KW-0378">Hydrolase</keyword>